<accession>A0A5B7G393</accession>
<proteinExistence type="predicted"/>
<protein>
    <submittedName>
        <fullName evidence="2">Uncharacterized protein</fullName>
    </submittedName>
</protein>
<sequence length="78" mass="8849">MPCRPAPPRPSPSRPRTPIAALRGKPVDSTLGVRRRHPGATLTPSRSAAAQTTPRTQCRRRRRRRPLHCRGERRPSRQ</sequence>
<feature type="compositionally biased region" description="Basic and acidic residues" evidence="1">
    <location>
        <begin position="69"/>
        <end position="78"/>
    </location>
</feature>
<comment type="caution">
    <text evidence="2">The sequence shown here is derived from an EMBL/GenBank/DDBJ whole genome shotgun (WGS) entry which is preliminary data.</text>
</comment>
<feature type="compositionally biased region" description="Polar residues" evidence="1">
    <location>
        <begin position="42"/>
        <end position="51"/>
    </location>
</feature>
<dbReference type="AlphaFoldDB" id="A0A5B7G393"/>
<evidence type="ECO:0000313" key="3">
    <source>
        <dbReference type="Proteomes" id="UP000324222"/>
    </source>
</evidence>
<dbReference type="Proteomes" id="UP000324222">
    <property type="component" value="Unassembled WGS sequence"/>
</dbReference>
<evidence type="ECO:0000313" key="2">
    <source>
        <dbReference type="EMBL" id="MPC54550.1"/>
    </source>
</evidence>
<feature type="compositionally biased region" description="Pro residues" evidence="1">
    <location>
        <begin position="1"/>
        <end position="15"/>
    </location>
</feature>
<gene>
    <name evidence="2" type="ORF">E2C01_048471</name>
</gene>
<reference evidence="2 3" key="1">
    <citation type="submission" date="2019-05" db="EMBL/GenBank/DDBJ databases">
        <title>Another draft genome of Portunus trituberculatus and its Hox gene families provides insights of decapod evolution.</title>
        <authorList>
            <person name="Jeong J.-H."/>
            <person name="Song I."/>
            <person name="Kim S."/>
            <person name="Choi T."/>
            <person name="Kim D."/>
            <person name="Ryu S."/>
            <person name="Kim W."/>
        </authorList>
    </citation>
    <scope>NUCLEOTIDE SEQUENCE [LARGE SCALE GENOMIC DNA]</scope>
    <source>
        <tissue evidence="2">Muscle</tissue>
    </source>
</reference>
<keyword evidence="3" id="KW-1185">Reference proteome</keyword>
<dbReference type="EMBL" id="VSRR010012440">
    <property type="protein sequence ID" value="MPC54550.1"/>
    <property type="molecule type" value="Genomic_DNA"/>
</dbReference>
<organism evidence="2 3">
    <name type="scientific">Portunus trituberculatus</name>
    <name type="common">Swimming crab</name>
    <name type="synonym">Neptunus trituberculatus</name>
    <dbReference type="NCBI Taxonomy" id="210409"/>
    <lineage>
        <taxon>Eukaryota</taxon>
        <taxon>Metazoa</taxon>
        <taxon>Ecdysozoa</taxon>
        <taxon>Arthropoda</taxon>
        <taxon>Crustacea</taxon>
        <taxon>Multicrustacea</taxon>
        <taxon>Malacostraca</taxon>
        <taxon>Eumalacostraca</taxon>
        <taxon>Eucarida</taxon>
        <taxon>Decapoda</taxon>
        <taxon>Pleocyemata</taxon>
        <taxon>Brachyura</taxon>
        <taxon>Eubrachyura</taxon>
        <taxon>Portunoidea</taxon>
        <taxon>Portunidae</taxon>
        <taxon>Portuninae</taxon>
        <taxon>Portunus</taxon>
    </lineage>
</organism>
<feature type="compositionally biased region" description="Basic residues" evidence="1">
    <location>
        <begin position="57"/>
        <end position="68"/>
    </location>
</feature>
<evidence type="ECO:0000256" key="1">
    <source>
        <dbReference type="SAM" id="MobiDB-lite"/>
    </source>
</evidence>
<feature type="region of interest" description="Disordered" evidence="1">
    <location>
        <begin position="1"/>
        <end position="78"/>
    </location>
</feature>
<name>A0A5B7G393_PORTR</name>